<keyword evidence="3" id="KW-1185">Reference proteome</keyword>
<dbReference type="EMBL" id="UYJE01006329">
    <property type="protein sequence ID" value="VDI45109.1"/>
    <property type="molecule type" value="Genomic_DNA"/>
</dbReference>
<dbReference type="InterPro" id="IPR016186">
    <property type="entry name" value="C-type_lectin-like/link_sf"/>
</dbReference>
<feature type="domain" description="C-type lectin" evidence="1">
    <location>
        <begin position="21"/>
        <end position="128"/>
    </location>
</feature>
<dbReference type="Pfam" id="PF00059">
    <property type="entry name" value="Lectin_C"/>
    <property type="match status" value="1"/>
</dbReference>
<organism evidence="2 3">
    <name type="scientific">Mytilus galloprovincialis</name>
    <name type="common">Mediterranean mussel</name>
    <dbReference type="NCBI Taxonomy" id="29158"/>
    <lineage>
        <taxon>Eukaryota</taxon>
        <taxon>Metazoa</taxon>
        <taxon>Spiralia</taxon>
        <taxon>Lophotrochozoa</taxon>
        <taxon>Mollusca</taxon>
        <taxon>Bivalvia</taxon>
        <taxon>Autobranchia</taxon>
        <taxon>Pteriomorphia</taxon>
        <taxon>Mytilida</taxon>
        <taxon>Mytiloidea</taxon>
        <taxon>Mytilidae</taxon>
        <taxon>Mytilinae</taxon>
        <taxon>Mytilus</taxon>
    </lineage>
</organism>
<dbReference type="CDD" id="cd00037">
    <property type="entry name" value="CLECT"/>
    <property type="match status" value="1"/>
</dbReference>
<dbReference type="Gene3D" id="3.10.100.10">
    <property type="entry name" value="Mannose-Binding Protein A, subunit A"/>
    <property type="match status" value="1"/>
</dbReference>
<sequence>MPDCVISWEVTHHKDNSNGYTWEEADTICKENGKVLAVVDSQEKWEKLKYVITGGNRYTAPADVYIGLQFTESINNFTWTNGVQASWTKWYENEPFFTDTRHCVRLDVYTDYSFRTSDCSYRHHFACSYEDLQLTHCCSTVFGYTKPYQKHLLILSLKSVQDFNFSRQGNDP</sequence>
<proteinExistence type="predicted"/>
<dbReference type="InterPro" id="IPR016187">
    <property type="entry name" value="CTDL_fold"/>
</dbReference>
<dbReference type="SMART" id="SM00034">
    <property type="entry name" value="CLECT"/>
    <property type="match status" value="1"/>
</dbReference>
<evidence type="ECO:0000313" key="3">
    <source>
        <dbReference type="Proteomes" id="UP000596742"/>
    </source>
</evidence>
<evidence type="ECO:0000313" key="2">
    <source>
        <dbReference type="EMBL" id="VDI45109.1"/>
    </source>
</evidence>
<comment type="caution">
    <text evidence="2">The sequence shown here is derived from an EMBL/GenBank/DDBJ whole genome shotgun (WGS) entry which is preliminary data.</text>
</comment>
<dbReference type="Proteomes" id="UP000596742">
    <property type="component" value="Unassembled WGS sequence"/>
</dbReference>
<dbReference type="PROSITE" id="PS50041">
    <property type="entry name" value="C_TYPE_LECTIN_2"/>
    <property type="match status" value="1"/>
</dbReference>
<dbReference type="SUPFAM" id="SSF56436">
    <property type="entry name" value="C-type lectin-like"/>
    <property type="match status" value="1"/>
</dbReference>
<dbReference type="InterPro" id="IPR001304">
    <property type="entry name" value="C-type_lectin-like"/>
</dbReference>
<accession>A0A8B6F922</accession>
<protein>
    <recommendedName>
        <fullName evidence="1">C-type lectin domain-containing protein</fullName>
    </recommendedName>
</protein>
<name>A0A8B6F922_MYTGA</name>
<dbReference type="AlphaFoldDB" id="A0A8B6F922"/>
<dbReference type="OrthoDB" id="6043966at2759"/>
<reference evidence="2" key="1">
    <citation type="submission" date="2018-11" db="EMBL/GenBank/DDBJ databases">
        <authorList>
            <person name="Alioto T."/>
            <person name="Alioto T."/>
        </authorList>
    </citation>
    <scope>NUCLEOTIDE SEQUENCE</scope>
</reference>
<gene>
    <name evidence="2" type="ORF">MGAL_10B044001</name>
</gene>
<dbReference type="PANTHER" id="PTHR22803">
    <property type="entry name" value="MANNOSE, PHOSPHOLIPASE, LECTIN RECEPTOR RELATED"/>
    <property type="match status" value="1"/>
</dbReference>
<evidence type="ECO:0000259" key="1">
    <source>
        <dbReference type="PROSITE" id="PS50041"/>
    </source>
</evidence>
<dbReference type="InterPro" id="IPR050111">
    <property type="entry name" value="C-type_lectin/snaclec_domain"/>
</dbReference>